<dbReference type="Pfam" id="PF07714">
    <property type="entry name" value="PK_Tyr_Ser-Thr"/>
    <property type="match status" value="1"/>
</dbReference>
<dbReference type="EC" id="2.7.11.1" evidence="1"/>
<sequence>MIAQHSNLNLSKSMSLAQQMNLQNLQTENYFCTGWGYGGFDEEKKIHHYGNGYNQCAIGENFAMFVNSNLELYAIGNNNYGQLGIENIAKVTQPTQITALKEHKISQIVCGTNHTFALTTKGEVYSWGLNLKGQLGLGHFDNVSSPQLVHSLLPFGTSENTINFQLQADEVVTQIACGALHTLIYTNKNRIFACGYGETYALGLENYETINEFQLVQIPQVQEQQSQKKIKIDKIACGLTHSACIIGGQVYMWGIAGTSQQLIFQQPTQIDFDNQYQSNPNIIDLKLGDCLSVFLNYKGEVYLMGDNIDGQQCDENLQIINEIPMKMTQLPLVEQIQVGKNHVIAVSTDYQYLYCWGSNKQGQLLGTISTQQSQYFTTPKKLFIGNAEPAQIYCGSYYTIMASNNPLQGQNNFITQAEQEESKIENIDDISAQELLKLKNEISKLNQENEALKSLSTKILQKNEKLQGELQAVKGKYQLELKKQDSEGSRSKSAHKKNSLSKFELQGIELQTDKIFQHRSFKNQLEIDFQTIQLGSLISEGGYGKIYKAKWMESIVAVKMFKIDTSNENTLKDFLSECHAMEALRHPNIVLFMGACTKKPNFSIVMEYCKNGSLWSILQNHNINLSWERRRAIALDAAKGVFYLHKCDPPILHRDLKSLNLLLDDAMRCKLGDFGWTKSLSNYMTGKIGTYQWMAPEVIAGQTYTEKADVFSFGIILWEIASRQPPYRDKTGIQVSYEVLNSDLRPPIPSDTPSDFGDLIKLCWDKNPSLRPNFYQIVRQLETMRLPSSKQGNN</sequence>
<evidence type="ECO:0000256" key="2">
    <source>
        <dbReference type="ARBA" id="ARBA00022527"/>
    </source>
</evidence>
<comment type="catalytic activity">
    <reaction evidence="8">
        <text>L-seryl-[protein] + ATP = O-phospho-L-seryl-[protein] + ADP + H(+)</text>
        <dbReference type="Rhea" id="RHEA:17989"/>
        <dbReference type="Rhea" id="RHEA-COMP:9863"/>
        <dbReference type="Rhea" id="RHEA-COMP:11604"/>
        <dbReference type="ChEBI" id="CHEBI:15378"/>
        <dbReference type="ChEBI" id="CHEBI:29999"/>
        <dbReference type="ChEBI" id="CHEBI:30616"/>
        <dbReference type="ChEBI" id="CHEBI:83421"/>
        <dbReference type="ChEBI" id="CHEBI:456216"/>
        <dbReference type="EC" id="2.7.11.1"/>
    </reaction>
</comment>
<keyword evidence="10" id="KW-0175">Coiled coil</keyword>
<dbReference type="InterPro" id="IPR011009">
    <property type="entry name" value="Kinase-like_dom_sf"/>
</dbReference>
<dbReference type="PRINTS" id="PR00109">
    <property type="entry name" value="TYRKINASE"/>
</dbReference>
<dbReference type="GO" id="GO:0004674">
    <property type="term" value="F:protein serine/threonine kinase activity"/>
    <property type="evidence" value="ECO:0007669"/>
    <property type="project" value="UniProtKB-KW"/>
</dbReference>
<evidence type="ECO:0000256" key="7">
    <source>
        <dbReference type="ARBA" id="ARBA00047899"/>
    </source>
</evidence>
<proteinExistence type="predicted"/>
<evidence type="ECO:0000256" key="6">
    <source>
        <dbReference type="ARBA" id="ARBA00022840"/>
    </source>
</evidence>
<dbReference type="Gene3D" id="3.30.200.20">
    <property type="entry name" value="Phosphorylase Kinase, domain 1"/>
    <property type="match status" value="1"/>
</dbReference>
<dbReference type="GO" id="GO:0005524">
    <property type="term" value="F:ATP binding"/>
    <property type="evidence" value="ECO:0007669"/>
    <property type="project" value="UniProtKB-KW"/>
</dbReference>
<keyword evidence="6" id="KW-0067">ATP-binding</keyword>
<accession>A0A0V0R5I9</accession>
<keyword evidence="4" id="KW-0547">Nucleotide-binding</keyword>
<comment type="catalytic activity">
    <reaction evidence="7">
        <text>L-threonyl-[protein] + ATP = O-phospho-L-threonyl-[protein] + ADP + H(+)</text>
        <dbReference type="Rhea" id="RHEA:46608"/>
        <dbReference type="Rhea" id="RHEA-COMP:11060"/>
        <dbReference type="Rhea" id="RHEA-COMP:11605"/>
        <dbReference type="ChEBI" id="CHEBI:15378"/>
        <dbReference type="ChEBI" id="CHEBI:30013"/>
        <dbReference type="ChEBI" id="CHEBI:30616"/>
        <dbReference type="ChEBI" id="CHEBI:61977"/>
        <dbReference type="ChEBI" id="CHEBI:456216"/>
        <dbReference type="EC" id="2.7.11.1"/>
    </reaction>
</comment>
<keyword evidence="5" id="KW-0418">Kinase</keyword>
<evidence type="ECO:0000256" key="8">
    <source>
        <dbReference type="ARBA" id="ARBA00048679"/>
    </source>
</evidence>
<dbReference type="InParanoid" id="A0A0V0R5I9"/>
<name>A0A0V0R5I9_PSEPJ</name>
<dbReference type="PROSITE" id="PS50012">
    <property type="entry name" value="RCC1_3"/>
    <property type="match status" value="4"/>
</dbReference>
<feature type="coiled-coil region" evidence="10">
    <location>
        <begin position="435"/>
        <end position="465"/>
    </location>
</feature>
<evidence type="ECO:0000256" key="4">
    <source>
        <dbReference type="ARBA" id="ARBA00022741"/>
    </source>
</evidence>
<evidence type="ECO:0000256" key="1">
    <source>
        <dbReference type="ARBA" id="ARBA00012513"/>
    </source>
</evidence>
<evidence type="ECO:0000313" key="12">
    <source>
        <dbReference type="EMBL" id="KRX09626.1"/>
    </source>
</evidence>
<feature type="repeat" description="RCC1" evidence="9">
    <location>
        <begin position="189"/>
        <end position="248"/>
    </location>
</feature>
<dbReference type="PROSITE" id="PS50011">
    <property type="entry name" value="PROTEIN_KINASE_DOM"/>
    <property type="match status" value="1"/>
</dbReference>
<organism evidence="12 13">
    <name type="scientific">Pseudocohnilembus persalinus</name>
    <name type="common">Ciliate</name>
    <dbReference type="NCBI Taxonomy" id="266149"/>
    <lineage>
        <taxon>Eukaryota</taxon>
        <taxon>Sar</taxon>
        <taxon>Alveolata</taxon>
        <taxon>Ciliophora</taxon>
        <taxon>Intramacronucleata</taxon>
        <taxon>Oligohymenophorea</taxon>
        <taxon>Scuticociliatia</taxon>
        <taxon>Philasterida</taxon>
        <taxon>Pseudocohnilembidae</taxon>
        <taxon>Pseudocohnilembus</taxon>
    </lineage>
</organism>
<feature type="repeat" description="RCC1" evidence="9">
    <location>
        <begin position="122"/>
        <end position="188"/>
    </location>
</feature>
<dbReference type="SUPFAM" id="SSF56112">
    <property type="entry name" value="Protein kinase-like (PK-like)"/>
    <property type="match status" value="1"/>
</dbReference>
<keyword evidence="13" id="KW-1185">Reference proteome</keyword>
<evidence type="ECO:0000256" key="3">
    <source>
        <dbReference type="ARBA" id="ARBA00022679"/>
    </source>
</evidence>
<dbReference type="AlphaFoldDB" id="A0A0V0R5I9"/>
<dbReference type="PANTHER" id="PTHR44329">
    <property type="entry name" value="SERINE/THREONINE-PROTEIN KINASE TNNI3K-RELATED"/>
    <property type="match status" value="1"/>
</dbReference>
<evidence type="ECO:0000256" key="10">
    <source>
        <dbReference type="SAM" id="Coils"/>
    </source>
</evidence>
<dbReference type="PROSITE" id="PS00108">
    <property type="entry name" value="PROTEIN_KINASE_ST"/>
    <property type="match status" value="1"/>
</dbReference>
<evidence type="ECO:0000313" key="13">
    <source>
        <dbReference type="Proteomes" id="UP000054937"/>
    </source>
</evidence>
<keyword evidence="2" id="KW-0723">Serine/threonine-protein kinase</keyword>
<dbReference type="FunFam" id="3.30.200.20:FF:000060">
    <property type="entry name" value="Serine/threonine-protein kinase isoform 1"/>
    <property type="match status" value="1"/>
</dbReference>
<dbReference type="Pfam" id="PF00415">
    <property type="entry name" value="RCC1"/>
    <property type="match status" value="3"/>
</dbReference>
<dbReference type="InterPro" id="IPR001245">
    <property type="entry name" value="Ser-Thr/Tyr_kinase_cat_dom"/>
</dbReference>
<feature type="repeat" description="RCC1" evidence="9">
    <location>
        <begin position="70"/>
        <end position="121"/>
    </location>
</feature>
<evidence type="ECO:0000259" key="11">
    <source>
        <dbReference type="PROSITE" id="PS50011"/>
    </source>
</evidence>
<comment type="caution">
    <text evidence="12">The sequence shown here is derived from an EMBL/GenBank/DDBJ whole genome shotgun (WGS) entry which is preliminary data.</text>
</comment>
<dbReference type="OMA" id="LNTCGQQ"/>
<dbReference type="Gene3D" id="2.130.10.30">
    <property type="entry name" value="Regulator of chromosome condensation 1/beta-lactamase-inhibitor protein II"/>
    <property type="match status" value="2"/>
</dbReference>
<dbReference type="InterPro" id="IPR000719">
    <property type="entry name" value="Prot_kinase_dom"/>
</dbReference>
<dbReference type="SMART" id="SM00220">
    <property type="entry name" value="S_TKc"/>
    <property type="match status" value="1"/>
</dbReference>
<protein>
    <recommendedName>
        <fullName evidence="1">non-specific serine/threonine protein kinase</fullName>
        <ecNumber evidence="1">2.7.11.1</ecNumber>
    </recommendedName>
</protein>
<evidence type="ECO:0000256" key="5">
    <source>
        <dbReference type="ARBA" id="ARBA00022777"/>
    </source>
</evidence>
<dbReference type="CDD" id="cd13999">
    <property type="entry name" value="STKc_MAP3K-like"/>
    <property type="match status" value="1"/>
</dbReference>
<feature type="domain" description="Protein kinase" evidence="11">
    <location>
        <begin position="532"/>
        <end position="784"/>
    </location>
</feature>
<reference evidence="12 13" key="1">
    <citation type="journal article" date="2015" name="Sci. Rep.">
        <title>Genome of the facultative scuticociliatosis pathogen Pseudocohnilembus persalinus provides insight into its virulence through horizontal gene transfer.</title>
        <authorList>
            <person name="Xiong J."/>
            <person name="Wang G."/>
            <person name="Cheng J."/>
            <person name="Tian M."/>
            <person name="Pan X."/>
            <person name="Warren A."/>
            <person name="Jiang C."/>
            <person name="Yuan D."/>
            <person name="Miao W."/>
        </authorList>
    </citation>
    <scope>NUCLEOTIDE SEQUENCE [LARGE SCALE GENOMIC DNA]</scope>
    <source>
        <strain evidence="12">36N120E</strain>
    </source>
</reference>
<dbReference type="SUPFAM" id="SSF50985">
    <property type="entry name" value="RCC1/BLIP-II"/>
    <property type="match status" value="2"/>
</dbReference>
<dbReference type="OrthoDB" id="1714095at2759"/>
<feature type="repeat" description="RCC1" evidence="9">
    <location>
        <begin position="351"/>
        <end position="405"/>
    </location>
</feature>
<dbReference type="InterPro" id="IPR008271">
    <property type="entry name" value="Ser/Thr_kinase_AS"/>
</dbReference>
<dbReference type="Proteomes" id="UP000054937">
    <property type="component" value="Unassembled WGS sequence"/>
</dbReference>
<dbReference type="InterPro" id="IPR009091">
    <property type="entry name" value="RCC1/BLIP-II"/>
</dbReference>
<dbReference type="InterPro" id="IPR051681">
    <property type="entry name" value="Ser/Thr_Kinases-Pseudokinases"/>
</dbReference>
<dbReference type="InterPro" id="IPR000408">
    <property type="entry name" value="Reg_chr_condens"/>
</dbReference>
<dbReference type="EMBL" id="LDAU01000045">
    <property type="protein sequence ID" value="KRX09626.1"/>
    <property type="molecule type" value="Genomic_DNA"/>
</dbReference>
<gene>
    <name evidence="12" type="ORF">PPERSA_09296</name>
</gene>
<dbReference type="PANTHER" id="PTHR44329:SF288">
    <property type="entry name" value="MITOGEN-ACTIVATED PROTEIN KINASE KINASE KINASE 20"/>
    <property type="match status" value="1"/>
</dbReference>
<dbReference type="Pfam" id="PF13540">
    <property type="entry name" value="RCC1_2"/>
    <property type="match status" value="1"/>
</dbReference>
<dbReference type="Gene3D" id="1.10.510.10">
    <property type="entry name" value="Transferase(Phosphotransferase) domain 1"/>
    <property type="match status" value="1"/>
</dbReference>
<keyword evidence="3" id="KW-0808">Transferase</keyword>
<evidence type="ECO:0000256" key="9">
    <source>
        <dbReference type="PROSITE-ProRule" id="PRU00235"/>
    </source>
</evidence>